<dbReference type="NCBIfam" id="TIGR01643">
    <property type="entry name" value="YD_repeat_2x"/>
    <property type="match status" value="1"/>
</dbReference>
<dbReference type="AlphaFoldDB" id="A0A2T4TWM7"/>
<dbReference type="EMBL" id="NVQC01000023">
    <property type="protein sequence ID" value="PTL35516.1"/>
    <property type="molecule type" value="Genomic_DNA"/>
</dbReference>
<evidence type="ECO:0000256" key="1">
    <source>
        <dbReference type="SAM" id="MobiDB-lite"/>
    </source>
</evidence>
<organism evidence="2 3">
    <name type="scientific">Candidatus Methylomirabilis limnetica</name>
    <dbReference type="NCBI Taxonomy" id="2033718"/>
    <lineage>
        <taxon>Bacteria</taxon>
        <taxon>Candidatus Methylomirabilota</taxon>
        <taxon>Candidatus Methylomirabilia</taxon>
        <taxon>Candidatus Methylomirabilales</taxon>
        <taxon>Candidatus Methylomirabilaceae</taxon>
        <taxon>Candidatus Methylomirabilis</taxon>
    </lineage>
</organism>
<keyword evidence="3" id="KW-1185">Reference proteome</keyword>
<sequence>MARAIDDPLNGFTQFGYDLNGNLLSVTDTWGSGRLGVRQTEPCEATGADGPTGRERWSRI</sequence>
<reference evidence="2 3" key="1">
    <citation type="submission" date="2017-09" db="EMBL/GenBank/DDBJ databases">
        <title>Bloom of a denitrifying methanotroph, Candidatus Methylomirabilis limnetica, in a deep stratified lake.</title>
        <authorList>
            <person name="Graf J.S."/>
            <person name="Marchant H.K."/>
            <person name="Tienken D."/>
            <person name="Hach P.F."/>
            <person name="Brand A."/>
            <person name="Schubert C.J."/>
            <person name="Kuypers M.M."/>
            <person name="Milucka J."/>
        </authorList>
    </citation>
    <scope>NUCLEOTIDE SEQUENCE [LARGE SCALE GENOMIC DNA]</scope>
    <source>
        <strain evidence="2 3">Zug</strain>
    </source>
</reference>
<name>A0A2T4TWM7_9BACT</name>
<dbReference type="Proteomes" id="UP000241436">
    <property type="component" value="Unassembled WGS sequence"/>
</dbReference>
<comment type="caution">
    <text evidence="2">The sequence shown here is derived from an EMBL/GenBank/DDBJ whole genome shotgun (WGS) entry which is preliminary data.</text>
</comment>
<proteinExistence type="predicted"/>
<accession>A0A2T4TWM7</accession>
<reference evidence="3" key="2">
    <citation type="journal article" date="2018" name="Environ. Microbiol.">
        <title>Bloom of a denitrifying methanotroph, 'Candidatus Methylomirabilis limnetica', in a deep stratified lake.</title>
        <authorList>
            <person name="Graf J.S."/>
            <person name="Mayr M.J."/>
            <person name="Marchant H.K."/>
            <person name="Tienken D."/>
            <person name="Hach P.F."/>
            <person name="Brand A."/>
            <person name="Schubert C.J."/>
            <person name="Kuypers M.M."/>
            <person name="Milucka J."/>
        </authorList>
    </citation>
    <scope>NUCLEOTIDE SEQUENCE [LARGE SCALE GENOMIC DNA]</scope>
    <source>
        <strain evidence="3">Zug</strain>
    </source>
</reference>
<gene>
    <name evidence="2" type="ORF">CLG94_09615</name>
</gene>
<protein>
    <submittedName>
        <fullName evidence="2">Uncharacterized protein</fullName>
    </submittedName>
</protein>
<feature type="region of interest" description="Disordered" evidence="1">
    <location>
        <begin position="35"/>
        <end position="60"/>
    </location>
</feature>
<dbReference type="InterPro" id="IPR006530">
    <property type="entry name" value="YD"/>
</dbReference>
<evidence type="ECO:0000313" key="2">
    <source>
        <dbReference type="EMBL" id="PTL35516.1"/>
    </source>
</evidence>
<evidence type="ECO:0000313" key="3">
    <source>
        <dbReference type="Proteomes" id="UP000241436"/>
    </source>
</evidence>